<protein>
    <recommendedName>
        <fullName evidence="5">CPR type cuticle protein</fullName>
    </recommendedName>
</protein>
<feature type="region of interest" description="Disordered" evidence="1">
    <location>
        <begin position="46"/>
        <end position="78"/>
    </location>
</feature>
<evidence type="ECO:0008006" key="5">
    <source>
        <dbReference type="Google" id="ProtNLM"/>
    </source>
</evidence>
<dbReference type="EnsemblMetazoa" id="XM_014400962.2">
    <property type="protein sequence ID" value="XP_014256448.1"/>
    <property type="gene ID" value="LOC106670525"/>
</dbReference>
<keyword evidence="2" id="KW-0732">Signal</keyword>
<dbReference type="AlphaFoldDB" id="A0A8I6S5H4"/>
<evidence type="ECO:0000313" key="4">
    <source>
        <dbReference type="Proteomes" id="UP000494040"/>
    </source>
</evidence>
<feature type="compositionally biased region" description="Low complexity" evidence="1">
    <location>
        <begin position="46"/>
        <end position="77"/>
    </location>
</feature>
<keyword evidence="4" id="KW-1185">Reference proteome</keyword>
<feature type="compositionally biased region" description="Low complexity" evidence="1">
    <location>
        <begin position="146"/>
        <end position="168"/>
    </location>
</feature>
<evidence type="ECO:0000256" key="2">
    <source>
        <dbReference type="SAM" id="SignalP"/>
    </source>
</evidence>
<evidence type="ECO:0000256" key="1">
    <source>
        <dbReference type="SAM" id="MobiDB-lite"/>
    </source>
</evidence>
<feature type="signal peptide" evidence="2">
    <location>
        <begin position="1"/>
        <end position="16"/>
    </location>
</feature>
<feature type="region of interest" description="Disordered" evidence="1">
    <location>
        <begin position="146"/>
        <end position="178"/>
    </location>
</feature>
<accession>A0A8I6S5H4</accession>
<reference evidence="3" key="1">
    <citation type="submission" date="2022-01" db="UniProtKB">
        <authorList>
            <consortium name="EnsemblMetazoa"/>
        </authorList>
    </citation>
    <scope>IDENTIFICATION</scope>
</reference>
<proteinExistence type="predicted"/>
<organism evidence="3 4">
    <name type="scientific">Cimex lectularius</name>
    <name type="common">Bed bug</name>
    <name type="synonym">Acanthia lectularia</name>
    <dbReference type="NCBI Taxonomy" id="79782"/>
    <lineage>
        <taxon>Eukaryota</taxon>
        <taxon>Metazoa</taxon>
        <taxon>Ecdysozoa</taxon>
        <taxon>Arthropoda</taxon>
        <taxon>Hexapoda</taxon>
        <taxon>Insecta</taxon>
        <taxon>Pterygota</taxon>
        <taxon>Neoptera</taxon>
        <taxon>Paraneoptera</taxon>
        <taxon>Hemiptera</taxon>
        <taxon>Heteroptera</taxon>
        <taxon>Panheteroptera</taxon>
        <taxon>Cimicomorpha</taxon>
        <taxon>Cimicidae</taxon>
        <taxon>Cimex</taxon>
    </lineage>
</organism>
<dbReference type="Proteomes" id="UP000494040">
    <property type="component" value="Unassembled WGS sequence"/>
</dbReference>
<name>A0A8I6S5H4_CIMLE</name>
<dbReference type="KEGG" id="clec:106670525"/>
<sequence length="208" mass="22739">MKSLLVVLSVIGLGAAQHWGQAGVPQDTPEVAAAKAAHLAALARVSAPQQQQHWNQGQQQWNQGQQWNQQPQQSWNPPQKPWTGPLALPPGFDSNGAPLPVQDTPEVQAERARHFTLYSSGNHITQLPAAAPSWNQAPAQQSWNQNQQWNHPPAQPAWNPNQNYNQAPSWNSNQQAGLPVDTPEVAAAKAAHFAAHSQLGTNNRWGHH</sequence>
<feature type="chain" id="PRO_5035205408" description="CPR type cuticle protein" evidence="2">
    <location>
        <begin position="17"/>
        <end position="208"/>
    </location>
</feature>
<dbReference type="OMA" id="NQQPNQW"/>
<dbReference type="OrthoDB" id="6627848at2759"/>
<evidence type="ECO:0000313" key="3">
    <source>
        <dbReference type="EnsemblMetazoa" id="XP_014256448.1"/>
    </source>
</evidence>
<gene>
    <name evidence="3" type="primary">106670525</name>
</gene>